<dbReference type="AlphaFoldDB" id="A0A645EGU1"/>
<reference evidence="1" key="1">
    <citation type="submission" date="2019-08" db="EMBL/GenBank/DDBJ databases">
        <authorList>
            <person name="Kucharzyk K."/>
            <person name="Murdoch R.W."/>
            <person name="Higgins S."/>
            <person name="Loffler F."/>
        </authorList>
    </citation>
    <scope>NUCLEOTIDE SEQUENCE</scope>
</reference>
<gene>
    <name evidence="1" type="ORF">SDC9_148441</name>
</gene>
<organism evidence="1">
    <name type="scientific">bioreactor metagenome</name>
    <dbReference type="NCBI Taxonomy" id="1076179"/>
    <lineage>
        <taxon>unclassified sequences</taxon>
        <taxon>metagenomes</taxon>
        <taxon>ecological metagenomes</taxon>
    </lineage>
</organism>
<proteinExistence type="predicted"/>
<sequence length="88" mass="10347">MRRTKKHSMVVRRLPVAELNDIVYCTTPMPLELAETIRTLRLEHRLCYEDIMYSLCESDPDHGQCFGYGKVLVELACLRLNDYNPSWK</sequence>
<name>A0A645EGU1_9ZZZZ</name>
<accession>A0A645EGU1</accession>
<evidence type="ECO:0000313" key="1">
    <source>
        <dbReference type="EMBL" id="MPN01235.1"/>
    </source>
</evidence>
<comment type="caution">
    <text evidence="1">The sequence shown here is derived from an EMBL/GenBank/DDBJ whole genome shotgun (WGS) entry which is preliminary data.</text>
</comment>
<protein>
    <submittedName>
        <fullName evidence="1">Uncharacterized protein</fullName>
    </submittedName>
</protein>
<dbReference type="EMBL" id="VSSQ01047253">
    <property type="protein sequence ID" value="MPN01235.1"/>
    <property type="molecule type" value="Genomic_DNA"/>
</dbReference>